<evidence type="ECO:0000313" key="1">
    <source>
        <dbReference type="EMBL" id="CAG7729519.1"/>
    </source>
</evidence>
<reference evidence="1" key="1">
    <citation type="submission" date="2021-06" db="EMBL/GenBank/DDBJ databases">
        <authorList>
            <person name="Hodson N. C."/>
            <person name="Mongue J. A."/>
            <person name="Jaron S. K."/>
        </authorList>
    </citation>
    <scope>NUCLEOTIDE SEQUENCE</scope>
</reference>
<feature type="non-terminal residue" evidence="1">
    <location>
        <position position="25"/>
    </location>
</feature>
<dbReference type="AlphaFoldDB" id="A0A8J2K4P7"/>
<evidence type="ECO:0000313" key="2">
    <source>
        <dbReference type="Proteomes" id="UP000708208"/>
    </source>
</evidence>
<dbReference type="Proteomes" id="UP000708208">
    <property type="component" value="Unassembled WGS sequence"/>
</dbReference>
<proteinExistence type="predicted"/>
<comment type="caution">
    <text evidence="1">The sequence shown here is derived from an EMBL/GenBank/DDBJ whole genome shotgun (WGS) entry which is preliminary data.</text>
</comment>
<dbReference type="EMBL" id="CAJVCH010179709">
    <property type="protein sequence ID" value="CAG7729519.1"/>
    <property type="molecule type" value="Genomic_DNA"/>
</dbReference>
<accession>A0A8J2K4P7</accession>
<sequence length="25" mass="2955">FHSPEVISELINEAVEMKDKFPTFF</sequence>
<name>A0A8J2K4P7_9HEXA</name>
<gene>
    <name evidence="1" type="ORF">AFUS01_LOCUS18224</name>
</gene>
<feature type="non-terminal residue" evidence="1">
    <location>
        <position position="1"/>
    </location>
</feature>
<protein>
    <submittedName>
        <fullName evidence="1">Uncharacterized protein</fullName>
    </submittedName>
</protein>
<organism evidence="1 2">
    <name type="scientific">Allacma fusca</name>
    <dbReference type="NCBI Taxonomy" id="39272"/>
    <lineage>
        <taxon>Eukaryota</taxon>
        <taxon>Metazoa</taxon>
        <taxon>Ecdysozoa</taxon>
        <taxon>Arthropoda</taxon>
        <taxon>Hexapoda</taxon>
        <taxon>Collembola</taxon>
        <taxon>Symphypleona</taxon>
        <taxon>Sminthuridae</taxon>
        <taxon>Allacma</taxon>
    </lineage>
</organism>
<keyword evidence="2" id="KW-1185">Reference proteome</keyword>